<comment type="cofactor">
    <cofactor evidence="2">
        <name>FAD</name>
        <dbReference type="ChEBI" id="CHEBI:57692"/>
    </cofactor>
</comment>
<dbReference type="GO" id="GO:0005829">
    <property type="term" value="C:cytosol"/>
    <property type="evidence" value="ECO:0007669"/>
    <property type="project" value="TreeGrafter"/>
</dbReference>
<feature type="domain" description="FAD-binding FR-type" evidence="11">
    <location>
        <begin position="14"/>
        <end position="235"/>
    </location>
</feature>
<evidence type="ECO:0000256" key="10">
    <source>
        <dbReference type="ARBA" id="ARBA00052219"/>
    </source>
</evidence>
<dbReference type="InterPro" id="IPR017938">
    <property type="entry name" value="Riboflavin_synthase-like_b-brl"/>
</dbReference>
<dbReference type="GO" id="GO:0010181">
    <property type="term" value="F:FMN binding"/>
    <property type="evidence" value="ECO:0007669"/>
    <property type="project" value="TreeGrafter"/>
</dbReference>
<evidence type="ECO:0000259" key="11">
    <source>
        <dbReference type="PROSITE" id="PS51384"/>
    </source>
</evidence>
<keyword evidence="8 12" id="KW-0560">Oxidoreductase</keyword>
<dbReference type="Pfam" id="PF00667">
    <property type="entry name" value="FAD_binding_1"/>
    <property type="match status" value="1"/>
</dbReference>
<dbReference type="Pfam" id="PF00175">
    <property type="entry name" value="NAD_binding_1"/>
    <property type="match status" value="1"/>
</dbReference>
<dbReference type="SUPFAM" id="SSF63380">
    <property type="entry name" value="Riboflavin synthase domain-like"/>
    <property type="match status" value="1"/>
</dbReference>
<protein>
    <recommendedName>
        <fullName evidence="3">assimilatory sulfite reductase (NADPH)</fullName>
        <ecNumber evidence="3">1.8.1.2</ecNumber>
    </recommendedName>
</protein>
<dbReference type="PRINTS" id="PR00371">
    <property type="entry name" value="FPNCR"/>
</dbReference>
<evidence type="ECO:0000256" key="1">
    <source>
        <dbReference type="ARBA" id="ARBA00001917"/>
    </source>
</evidence>
<dbReference type="PANTHER" id="PTHR19384:SF128">
    <property type="entry name" value="NADPH OXIDOREDUCTASE A"/>
    <property type="match status" value="1"/>
</dbReference>
<evidence type="ECO:0000256" key="4">
    <source>
        <dbReference type="ARBA" id="ARBA00022630"/>
    </source>
</evidence>
<evidence type="ECO:0000313" key="13">
    <source>
        <dbReference type="Proteomes" id="UP000590740"/>
    </source>
</evidence>
<evidence type="ECO:0000256" key="3">
    <source>
        <dbReference type="ARBA" id="ARBA00012604"/>
    </source>
</evidence>
<evidence type="ECO:0000256" key="8">
    <source>
        <dbReference type="ARBA" id="ARBA00023002"/>
    </source>
</evidence>
<keyword evidence="13" id="KW-1185">Reference proteome</keyword>
<dbReference type="InterPro" id="IPR023173">
    <property type="entry name" value="NADPH_Cyt_P450_Rdtase_alpha"/>
</dbReference>
<dbReference type="SUPFAM" id="SSF52343">
    <property type="entry name" value="Ferredoxin reductase-like, C-terminal NADP-linked domain"/>
    <property type="match status" value="1"/>
</dbReference>
<dbReference type="RefSeq" id="WP_184338929.1">
    <property type="nucleotide sequence ID" value="NZ_JACHIG010000002.1"/>
</dbReference>
<keyword evidence="5" id="KW-0288">FMN</keyword>
<dbReference type="EMBL" id="JACHIG010000002">
    <property type="protein sequence ID" value="MBB5032009.1"/>
    <property type="molecule type" value="Genomic_DNA"/>
</dbReference>
<gene>
    <name evidence="12" type="ORF">HNQ65_001577</name>
</gene>
<dbReference type="Gene3D" id="2.40.30.10">
    <property type="entry name" value="Translation factors"/>
    <property type="match status" value="1"/>
</dbReference>
<accession>A0A7W7Y9E0</accession>
<dbReference type="CDD" id="cd06199">
    <property type="entry name" value="SiR"/>
    <property type="match status" value="1"/>
</dbReference>
<dbReference type="GO" id="GO:0004783">
    <property type="term" value="F:sulfite reductase (NADPH) activity"/>
    <property type="evidence" value="ECO:0007669"/>
    <property type="project" value="UniProtKB-EC"/>
</dbReference>
<reference evidence="12 13" key="1">
    <citation type="submission" date="2020-08" db="EMBL/GenBank/DDBJ databases">
        <title>Genomic Encyclopedia of Type Strains, Phase IV (KMG-IV): sequencing the most valuable type-strain genomes for metagenomic binning, comparative biology and taxonomic classification.</title>
        <authorList>
            <person name="Goeker M."/>
        </authorList>
    </citation>
    <scope>NUCLEOTIDE SEQUENCE [LARGE SCALE GENOMIC DNA]</scope>
    <source>
        <strain evidence="12 13">DSM 12252</strain>
    </source>
</reference>
<proteinExistence type="predicted"/>
<evidence type="ECO:0000256" key="9">
    <source>
        <dbReference type="ARBA" id="ARBA00023192"/>
    </source>
</evidence>
<comment type="catalytic activity">
    <reaction evidence="10">
        <text>hydrogen sulfide + 3 NADP(+) + 3 H2O = sulfite + 3 NADPH + 4 H(+)</text>
        <dbReference type="Rhea" id="RHEA:13801"/>
        <dbReference type="ChEBI" id="CHEBI:15377"/>
        <dbReference type="ChEBI" id="CHEBI:15378"/>
        <dbReference type="ChEBI" id="CHEBI:17359"/>
        <dbReference type="ChEBI" id="CHEBI:29919"/>
        <dbReference type="ChEBI" id="CHEBI:57783"/>
        <dbReference type="ChEBI" id="CHEBI:58349"/>
        <dbReference type="EC" id="1.8.1.2"/>
    </reaction>
</comment>
<evidence type="ECO:0000256" key="5">
    <source>
        <dbReference type="ARBA" id="ARBA00022643"/>
    </source>
</evidence>
<evidence type="ECO:0000256" key="7">
    <source>
        <dbReference type="ARBA" id="ARBA00022857"/>
    </source>
</evidence>
<keyword evidence="9" id="KW-0028">Amino-acid biosynthesis</keyword>
<dbReference type="InterPro" id="IPR039261">
    <property type="entry name" value="FNR_nucleotide-bd"/>
</dbReference>
<evidence type="ECO:0000313" key="12">
    <source>
        <dbReference type="EMBL" id="MBB5032009.1"/>
    </source>
</evidence>
<sequence length="387" mass="43056">MSTPEAGKPVYNVKNPCIAKVKRMYNLSGPDAPKHTAHYEIDLAGSGLEYTPGDSLAVQPTNDPALVQDTLDALGFSGAEIVKHPKTGVEVPIRQALTEGALITEIDNKLIKAIVEKTDGDTLLADLSVPEKKEALKEYLWGRFVVDLLLENPIAKFTPDEFMATQKKLNIRLYSISSSQKAHPEEVHLTVATVRYTSHNRARGGVCSTFLAERVTPNKTLIPCFVNHGKGFRLPEPQDETPIIMCGPGTGIAPFRAFLEERKATNAKGKAWLFFGEVSSKSCFFYKDEFEGYLADGTLTKFSTAWSRDQAEKIYVQHKMLENSAEFWAWLEQGAIFYVCGDAARMASDVDKALHTIVEQQGRKTVDEAAAYVHAMKEAKRYRRDVY</sequence>
<dbReference type="InterPro" id="IPR003097">
    <property type="entry name" value="CysJ-like_FAD-binding"/>
</dbReference>
<comment type="cofactor">
    <cofactor evidence="1">
        <name>FMN</name>
        <dbReference type="ChEBI" id="CHEBI:58210"/>
    </cofactor>
</comment>
<organism evidence="12 13">
    <name type="scientific">Prosthecobacter vanneervenii</name>
    <dbReference type="NCBI Taxonomy" id="48466"/>
    <lineage>
        <taxon>Bacteria</taxon>
        <taxon>Pseudomonadati</taxon>
        <taxon>Verrucomicrobiota</taxon>
        <taxon>Verrucomicrobiia</taxon>
        <taxon>Verrucomicrobiales</taxon>
        <taxon>Verrucomicrobiaceae</taxon>
        <taxon>Prosthecobacter</taxon>
    </lineage>
</organism>
<dbReference type="PROSITE" id="PS51384">
    <property type="entry name" value="FAD_FR"/>
    <property type="match status" value="1"/>
</dbReference>
<name>A0A7W7Y9E0_9BACT</name>
<dbReference type="EC" id="1.8.1.2" evidence="3"/>
<dbReference type="InterPro" id="IPR001709">
    <property type="entry name" value="Flavoprot_Pyr_Nucl_cyt_Rdtase"/>
</dbReference>
<dbReference type="PANTHER" id="PTHR19384">
    <property type="entry name" value="NITRIC OXIDE SYNTHASE-RELATED"/>
    <property type="match status" value="1"/>
</dbReference>
<dbReference type="Gene3D" id="3.40.50.80">
    <property type="entry name" value="Nucleotide-binding domain of ferredoxin-NADP reductase (FNR) module"/>
    <property type="match status" value="1"/>
</dbReference>
<keyword evidence="6" id="KW-0274">FAD</keyword>
<dbReference type="GO" id="GO:0019344">
    <property type="term" value="P:cysteine biosynthetic process"/>
    <property type="evidence" value="ECO:0007669"/>
    <property type="project" value="UniProtKB-KW"/>
</dbReference>
<dbReference type="InterPro" id="IPR001433">
    <property type="entry name" value="OxRdtase_FAD/NAD-bd"/>
</dbReference>
<dbReference type="GO" id="GO:0050660">
    <property type="term" value="F:flavin adenine dinucleotide binding"/>
    <property type="evidence" value="ECO:0007669"/>
    <property type="project" value="TreeGrafter"/>
</dbReference>
<comment type="caution">
    <text evidence="12">The sequence shown here is derived from an EMBL/GenBank/DDBJ whole genome shotgun (WGS) entry which is preliminary data.</text>
</comment>
<keyword evidence="7" id="KW-0521">NADP</keyword>
<dbReference type="AlphaFoldDB" id="A0A7W7Y9E0"/>
<dbReference type="Proteomes" id="UP000590740">
    <property type="component" value="Unassembled WGS sequence"/>
</dbReference>
<keyword evidence="4" id="KW-0285">Flavoprotein</keyword>
<evidence type="ECO:0000256" key="2">
    <source>
        <dbReference type="ARBA" id="ARBA00001974"/>
    </source>
</evidence>
<dbReference type="Gene3D" id="1.20.990.10">
    <property type="entry name" value="NADPH-cytochrome p450 Reductase, Chain A, domain 3"/>
    <property type="match status" value="1"/>
</dbReference>
<evidence type="ECO:0000256" key="6">
    <source>
        <dbReference type="ARBA" id="ARBA00022827"/>
    </source>
</evidence>
<keyword evidence="9" id="KW-0198">Cysteine biosynthesis</keyword>
<dbReference type="InterPro" id="IPR017927">
    <property type="entry name" value="FAD-bd_FR_type"/>
</dbReference>
<dbReference type="FunFam" id="3.40.50.80:FF:000001">
    <property type="entry name" value="NADPH--cytochrome P450 reductase 1"/>
    <property type="match status" value="1"/>
</dbReference>